<dbReference type="InterPro" id="IPR036915">
    <property type="entry name" value="Cyclin-like_sf"/>
</dbReference>
<accession>A0A1Y2BDZ1</accession>
<dbReference type="SUPFAM" id="SSF47954">
    <property type="entry name" value="Cyclin-like"/>
    <property type="match status" value="1"/>
</dbReference>
<feature type="domain" description="Cyclin N-terminal" evidence="2">
    <location>
        <begin position="68"/>
        <end position="168"/>
    </location>
</feature>
<name>A0A1Y2BDZ1_9TREE</name>
<feature type="region of interest" description="Disordered" evidence="1">
    <location>
        <begin position="341"/>
        <end position="360"/>
    </location>
</feature>
<dbReference type="Proteomes" id="UP000193986">
    <property type="component" value="Unassembled WGS sequence"/>
</dbReference>
<proteinExistence type="predicted"/>
<organism evidence="3 4">
    <name type="scientific">Naematelia encephala</name>
    <dbReference type="NCBI Taxonomy" id="71784"/>
    <lineage>
        <taxon>Eukaryota</taxon>
        <taxon>Fungi</taxon>
        <taxon>Dikarya</taxon>
        <taxon>Basidiomycota</taxon>
        <taxon>Agaricomycotina</taxon>
        <taxon>Tremellomycetes</taxon>
        <taxon>Tremellales</taxon>
        <taxon>Naemateliaceae</taxon>
        <taxon>Naematelia</taxon>
    </lineage>
</organism>
<dbReference type="EMBL" id="MCFC01000007">
    <property type="protein sequence ID" value="ORY33031.1"/>
    <property type="molecule type" value="Genomic_DNA"/>
</dbReference>
<dbReference type="GO" id="GO:0016538">
    <property type="term" value="F:cyclin-dependent protein serine/threonine kinase regulator activity"/>
    <property type="evidence" value="ECO:0007669"/>
    <property type="project" value="InterPro"/>
</dbReference>
<dbReference type="OrthoDB" id="25002at2759"/>
<sequence>MRRLADVDQQWYFSRDALDHTPSRQDGMSLDVELQRRKEVIENIRSLAFRVKLADEEIDPTSIRARPVITSAATLVHRFYMRRSFADFEARLIAPTALFLASKIEDEQVKLRHIVNSCLDKWERGATPWHPEDERSPYAQQSREHQRWERDIIAVEEIMLDTLCFDMSIPQSYSILREATLGLGEMAAETSARAVAGGVTNGHGKRKSMIDEQMVATTGWVIILQSHFPPLPVLCLPNVLAFTVFAFLVSLLDQISWSEALAAASELGDRFGLDVHFDAEQGAVGANDLKLVQECRQLFIGYMTSFIDASLMTVLPNDSTVPSHYTRRFTAHLVEIVDTHPSKDESGSLAQAPPAAPIVA</sequence>
<evidence type="ECO:0000313" key="4">
    <source>
        <dbReference type="Proteomes" id="UP000193986"/>
    </source>
</evidence>
<evidence type="ECO:0000259" key="2">
    <source>
        <dbReference type="Pfam" id="PF00134"/>
    </source>
</evidence>
<dbReference type="GO" id="GO:0006357">
    <property type="term" value="P:regulation of transcription by RNA polymerase II"/>
    <property type="evidence" value="ECO:0007669"/>
    <property type="project" value="InterPro"/>
</dbReference>
<evidence type="ECO:0000313" key="3">
    <source>
        <dbReference type="EMBL" id="ORY33031.1"/>
    </source>
</evidence>
<comment type="caution">
    <text evidence="3">The sequence shown here is derived from an EMBL/GenBank/DDBJ whole genome shotgun (WGS) entry which is preliminary data.</text>
</comment>
<keyword evidence="4" id="KW-1185">Reference proteome</keyword>
<dbReference type="InterPro" id="IPR043198">
    <property type="entry name" value="Cyclin/Ssn8"/>
</dbReference>
<reference evidence="3 4" key="1">
    <citation type="submission" date="2016-07" db="EMBL/GenBank/DDBJ databases">
        <title>Pervasive Adenine N6-methylation of Active Genes in Fungi.</title>
        <authorList>
            <consortium name="DOE Joint Genome Institute"/>
            <person name="Mondo S.J."/>
            <person name="Dannebaum R.O."/>
            <person name="Kuo R.C."/>
            <person name="Labutti K."/>
            <person name="Haridas S."/>
            <person name="Kuo A."/>
            <person name="Salamov A."/>
            <person name="Ahrendt S.R."/>
            <person name="Lipzen A."/>
            <person name="Sullivan W."/>
            <person name="Andreopoulos W.B."/>
            <person name="Clum A."/>
            <person name="Lindquist E."/>
            <person name="Daum C."/>
            <person name="Ramamoorthy G.K."/>
            <person name="Gryganskyi A."/>
            <person name="Culley D."/>
            <person name="Magnuson J.K."/>
            <person name="James T.Y."/>
            <person name="O'Malley M.A."/>
            <person name="Stajich J.E."/>
            <person name="Spatafora J.W."/>
            <person name="Visel A."/>
            <person name="Grigoriev I.V."/>
        </authorList>
    </citation>
    <scope>NUCLEOTIDE SEQUENCE [LARGE SCALE GENOMIC DNA]</scope>
    <source>
        <strain evidence="3 4">68-887.2</strain>
    </source>
</reference>
<gene>
    <name evidence="3" type="ORF">BCR39DRAFT_520822</name>
</gene>
<dbReference type="Gene3D" id="1.10.472.10">
    <property type="entry name" value="Cyclin-like"/>
    <property type="match status" value="1"/>
</dbReference>
<dbReference type="PANTHER" id="PTHR10026">
    <property type="entry name" value="CYCLIN"/>
    <property type="match status" value="1"/>
</dbReference>
<dbReference type="InterPro" id="IPR006671">
    <property type="entry name" value="Cyclin_N"/>
</dbReference>
<dbReference type="AlphaFoldDB" id="A0A1Y2BDZ1"/>
<dbReference type="STRING" id="71784.A0A1Y2BDZ1"/>
<evidence type="ECO:0000256" key="1">
    <source>
        <dbReference type="SAM" id="MobiDB-lite"/>
    </source>
</evidence>
<dbReference type="InParanoid" id="A0A1Y2BDZ1"/>
<protein>
    <submittedName>
        <fullName evidence="3">Cyclin-like protein</fullName>
    </submittedName>
</protein>
<dbReference type="Pfam" id="PF00134">
    <property type="entry name" value="Cyclin_N"/>
    <property type="match status" value="1"/>
</dbReference>